<dbReference type="STRING" id="641665.GCA_002104455_02195"/>
<dbReference type="OrthoDB" id="6228125at2"/>
<proteinExistence type="predicted"/>
<evidence type="ECO:0000256" key="1">
    <source>
        <dbReference type="SAM" id="Phobius"/>
    </source>
</evidence>
<evidence type="ECO:0000313" key="3">
    <source>
        <dbReference type="Proteomes" id="UP000199297"/>
    </source>
</evidence>
<name>A0A1H7TNC7_9GAMM</name>
<gene>
    <name evidence="2" type="ORF">SAMN05216262_12715</name>
</gene>
<keyword evidence="3" id="KW-1185">Reference proteome</keyword>
<sequence length="93" mass="10333">MPSKKHKRKSSVQRRMNKVKPPGLLTKHAKLFVLVGWCFILFSIYLLAFKAHDNAMFGVAMLTLISGVVLSISAQLALNKTKQGKVKANGRSH</sequence>
<keyword evidence="1" id="KW-0472">Membrane</keyword>
<reference evidence="3" key="1">
    <citation type="submission" date="2016-10" db="EMBL/GenBank/DDBJ databases">
        <authorList>
            <person name="Varghese N."/>
            <person name="Submissions S."/>
        </authorList>
    </citation>
    <scope>NUCLEOTIDE SEQUENCE [LARGE SCALE GENOMIC DNA]</scope>
    <source>
        <strain evidence="3">CGMCC 1.9127</strain>
    </source>
</reference>
<feature type="transmembrane region" description="Helical" evidence="1">
    <location>
        <begin position="31"/>
        <end position="49"/>
    </location>
</feature>
<protein>
    <submittedName>
        <fullName evidence="2">Uncharacterized protein</fullName>
    </submittedName>
</protein>
<keyword evidence="1" id="KW-0812">Transmembrane</keyword>
<organism evidence="2 3">
    <name type="scientific">Colwellia chukchiensis</name>
    <dbReference type="NCBI Taxonomy" id="641665"/>
    <lineage>
        <taxon>Bacteria</taxon>
        <taxon>Pseudomonadati</taxon>
        <taxon>Pseudomonadota</taxon>
        <taxon>Gammaproteobacteria</taxon>
        <taxon>Alteromonadales</taxon>
        <taxon>Colwelliaceae</taxon>
        <taxon>Colwellia</taxon>
    </lineage>
</organism>
<keyword evidence="1" id="KW-1133">Transmembrane helix</keyword>
<evidence type="ECO:0000313" key="2">
    <source>
        <dbReference type="EMBL" id="SEL86188.1"/>
    </source>
</evidence>
<dbReference type="RefSeq" id="WP_085286131.1">
    <property type="nucleotide sequence ID" value="NZ_FOBI01000027.1"/>
</dbReference>
<accession>A0A1H7TNC7</accession>
<dbReference type="EMBL" id="FOBI01000027">
    <property type="protein sequence ID" value="SEL86188.1"/>
    <property type="molecule type" value="Genomic_DNA"/>
</dbReference>
<dbReference type="AlphaFoldDB" id="A0A1H7TNC7"/>
<dbReference type="Proteomes" id="UP000199297">
    <property type="component" value="Unassembled WGS sequence"/>
</dbReference>
<feature type="transmembrane region" description="Helical" evidence="1">
    <location>
        <begin position="55"/>
        <end position="78"/>
    </location>
</feature>